<dbReference type="InterPro" id="IPR000433">
    <property type="entry name" value="Znf_ZZ"/>
</dbReference>
<feature type="compositionally biased region" description="Basic and acidic residues" evidence="5">
    <location>
        <begin position="1425"/>
        <end position="1439"/>
    </location>
</feature>
<feature type="region of interest" description="Disordered" evidence="5">
    <location>
        <begin position="1084"/>
        <end position="1106"/>
    </location>
</feature>
<dbReference type="Gene3D" id="2.60.40.10">
    <property type="entry name" value="Immunoglobulins"/>
    <property type="match status" value="1"/>
</dbReference>
<dbReference type="CDD" id="cd02340">
    <property type="entry name" value="ZZ_NBR1_like"/>
    <property type="match status" value="2"/>
</dbReference>
<proteinExistence type="predicted"/>
<evidence type="ECO:0000313" key="8">
    <source>
        <dbReference type="EnsemblFungi" id="PTTG_11678-t43_1-p1"/>
    </source>
</evidence>
<dbReference type="PROSITE" id="PS50135">
    <property type="entry name" value="ZF_ZZ_2"/>
    <property type="match status" value="2"/>
</dbReference>
<feature type="compositionally biased region" description="Polar residues" evidence="5">
    <location>
        <begin position="1150"/>
        <end position="1165"/>
    </location>
</feature>
<evidence type="ECO:0000256" key="5">
    <source>
        <dbReference type="SAM" id="MobiDB-lite"/>
    </source>
</evidence>
<reference evidence="8 9" key="3">
    <citation type="journal article" date="2017" name="G3 (Bethesda)">
        <title>Comparative analysis highlights variable genome content of wheat rusts and divergence of the mating loci.</title>
        <authorList>
            <person name="Cuomo C.A."/>
            <person name="Bakkeren G."/>
            <person name="Khalil H.B."/>
            <person name="Panwar V."/>
            <person name="Joly D."/>
            <person name="Linning R."/>
            <person name="Sakthikumar S."/>
            <person name="Song X."/>
            <person name="Adiconis X."/>
            <person name="Fan L."/>
            <person name="Goldberg J.M."/>
            <person name="Levin J.Z."/>
            <person name="Young S."/>
            <person name="Zeng Q."/>
            <person name="Anikster Y."/>
            <person name="Bruce M."/>
            <person name="Wang M."/>
            <person name="Yin C."/>
            <person name="McCallum B."/>
            <person name="Szabo L.J."/>
            <person name="Hulbert S."/>
            <person name="Chen X."/>
            <person name="Fellers J.P."/>
        </authorList>
    </citation>
    <scope>NUCLEOTIDE SEQUENCE</scope>
    <source>
        <strain evidence="9">Isolate 1-1 / race 1 (BBBD)</strain>
        <strain evidence="8">isolate 1-1 / race 1 (BBBD)</strain>
    </source>
</reference>
<dbReference type="PROSITE" id="PS01357">
    <property type="entry name" value="ZF_ZZ_1"/>
    <property type="match status" value="1"/>
</dbReference>
<evidence type="ECO:0000259" key="6">
    <source>
        <dbReference type="PROSITE" id="PS50135"/>
    </source>
</evidence>
<keyword evidence="9" id="KW-1185">Reference proteome</keyword>
<dbReference type="STRING" id="630390.A0A180H1G5"/>
<feature type="region of interest" description="Disordered" evidence="5">
    <location>
        <begin position="1381"/>
        <end position="1503"/>
    </location>
</feature>
<keyword evidence="1" id="KW-0479">Metal-binding</keyword>
<reference evidence="8" key="4">
    <citation type="submission" date="2025-05" db="UniProtKB">
        <authorList>
            <consortium name="EnsemblFungi"/>
        </authorList>
    </citation>
    <scope>IDENTIFICATION</scope>
    <source>
        <strain evidence="8">isolate 1-1 / race 1 (BBBD)</strain>
    </source>
</reference>
<dbReference type="OrthoDB" id="2507445at2759"/>
<dbReference type="Proteomes" id="UP000005240">
    <property type="component" value="Unassembled WGS sequence"/>
</dbReference>
<keyword evidence="3" id="KW-0862">Zinc</keyword>
<feature type="domain" description="ZZ-type" evidence="6">
    <location>
        <begin position="1001"/>
        <end position="1056"/>
    </location>
</feature>
<gene>
    <name evidence="7" type="ORF">PTTG_11678</name>
</gene>
<name>A0A180H1G5_PUCT1</name>
<evidence type="ECO:0000313" key="7">
    <source>
        <dbReference type="EMBL" id="OAV98213.1"/>
    </source>
</evidence>
<dbReference type="CDD" id="cd02249">
    <property type="entry name" value="ZZ"/>
    <property type="match status" value="2"/>
</dbReference>
<feature type="region of interest" description="Disordered" evidence="5">
    <location>
        <begin position="191"/>
        <end position="289"/>
    </location>
</feature>
<sequence>MSTNPKTSSEKPQPNTFVFRINKTNSKNKKPKIHGKFLYMCSPTKANFESLMQRAQEIYPGTGANYVLSIALRESNPISLFPFDSFRKFATIVDAIRLKPGAIPRDRLQRMIIDVFVASRACSPDDPPPANSTSSRFTKAEAQAIRERVAEVLKVTDPKSATPLDPDLDQYMELFRNASLIPPGMSLEAACKLPQGSSSAGPSDHAKESSIDPPPLPSNTTYADMVKAAPGSSSAGPSSHAKDPSIDFSAPTSQTAPSDSADIQPSTEASKGQADPPSQPLAAQPEPGCKANALPKALVEQLNHPTAVDLHSTFDQSSNWYGILFEVFRDDSRFVVSPQTTQAGLLTLQVYFLPADGRAELVFMAQTHPVDAVLSAYKRQQADDQMRSYLSDHAPHVTIPTFHAVNVCGAKMSFYMVECQSGRILPRRESNDSVDHVLPAHHLMNLWTSELGTPAGEETFFSLISEIRSMVSRHVKTESSIGNRPEPQSTTYDHLSSLGALNRTIRGTFPSGRYRLTPLWHKRESIHGASFATLCLLVSDAENGPVLIVQHSPDLGTAACRYKCDQMVRESFNLIAPACKNAKLHGLSVLDSQARFYQLDIATRLITPKTSPVDLADRVLPRDYLSGAWDANVQQAGVFVELEKIEADCRVKPSTGPSTHQANKKSTVAEPSSQAKISPAPQVHGSQLRVLDDSQLQFMCDSCNTSISGFRAKCDHKTCPDFDLCVKCYGKKDDVHPGHPFRLLIQRKSKDPFSISSFEKAWSPASHKLAICESCSSVIPGVDKRSPASTGPPDLCHDCSAGRKEPPAPRKTGMEFHTTGMEFHNGARVVASPPRLSIKCDNCLETITGFRAKCSHADCPDFDLCSNCFADYDRLTLHPSDHAFNTFQVRADAAGAVISCDPLSTRPRTLGPRAASEEIHYAVSCRTLNDRSASDKTHHARCDLCTQRISGIRWKCMDCVDWDSCEGCLKNVPAVHPFHRLVPINDPSQLIHLPAQHLTNHPNVFCDGCDEPIRGIRYKCSHSNCPDYDLCSRCESSPIPKHNVEHVMLKIRDSHTWRAGVLQSKADQTYHRHQTNFAIPSAAKNVAGLSNPKPTAASSRDLRPAPTEKTEAISLHARVLVHEDPVSRPQSSLDSHEFDQVIRAPKFQPLVTQPSPSTRSPSISAETIGSFPLKADVEEPGLESNSSHGPSVVVETPGEVLVDSAASSSTNPLDSSRSAPELPKAHNKLGLPGAFPDDSYSADCLPASSQASLDQAMTSSGEPKARYGASFVSDLNLPDGTCVSAGARFTKIWMVRNTGLEAWPAGTQIVFNGGFHHSSHESFAVPCAQSDETVEVSVETMAPEDSGGYMQVWRLVSPAGTRFGDRLWINLQAISEDQVNIDDPNSESLSTSVGFLLPNPSDRPSHDFTSPHSDPSNLSPGPSGPDHDHHPGAAADSHHPRQPLPSPRFDTLSTGQPGSALSSEPSDFDHLSYEFTSDNGDSDDAPDDSFDFELVTDDDDSAH</sequence>
<dbReference type="VEuPathDB" id="FungiDB:PTTG_11678"/>
<dbReference type="PANTHER" id="PTHR20930">
    <property type="entry name" value="OVARIAN CARCINOMA ANTIGEN CA125-RELATED"/>
    <property type="match status" value="1"/>
</dbReference>
<dbReference type="InterPro" id="IPR013783">
    <property type="entry name" value="Ig-like_fold"/>
</dbReference>
<organism evidence="7">
    <name type="scientific">Puccinia triticina (isolate 1-1 / race 1 (BBBD))</name>
    <name type="common">Brown leaf rust fungus</name>
    <dbReference type="NCBI Taxonomy" id="630390"/>
    <lineage>
        <taxon>Eukaryota</taxon>
        <taxon>Fungi</taxon>
        <taxon>Dikarya</taxon>
        <taxon>Basidiomycota</taxon>
        <taxon>Pucciniomycotina</taxon>
        <taxon>Pucciniomycetes</taxon>
        <taxon>Pucciniales</taxon>
        <taxon>Pucciniaceae</taxon>
        <taxon>Puccinia</taxon>
    </lineage>
</organism>
<keyword evidence="2 4" id="KW-0863">Zinc-finger</keyword>
<dbReference type="InterPro" id="IPR032350">
    <property type="entry name" value="Nbr1_FW"/>
</dbReference>
<feature type="region of interest" description="Disordered" evidence="5">
    <location>
        <begin position="1204"/>
        <end position="1233"/>
    </location>
</feature>
<evidence type="ECO:0000313" key="9">
    <source>
        <dbReference type="Proteomes" id="UP000005240"/>
    </source>
</evidence>
<dbReference type="CDD" id="cd14947">
    <property type="entry name" value="NBR1_like"/>
    <property type="match status" value="1"/>
</dbReference>
<feature type="compositionally biased region" description="Low complexity" evidence="5">
    <location>
        <begin position="228"/>
        <end position="239"/>
    </location>
</feature>
<evidence type="ECO:0000256" key="2">
    <source>
        <dbReference type="ARBA" id="ARBA00022771"/>
    </source>
</evidence>
<feature type="compositionally biased region" description="Polar residues" evidence="5">
    <location>
        <begin position="1205"/>
        <end position="1218"/>
    </location>
</feature>
<accession>A0A180H1G5</accession>
<dbReference type="EMBL" id="ADAS02000008">
    <property type="protein sequence ID" value="OAV98213.1"/>
    <property type="molecule type" value="Genomic_DNA"/>
</dbReference>
<dbReference type="PANTHER" id="PTHR20930:SF0">
    <property type="entry name" value="PROTEIN ILRUN"/>
    <property type="match status" value="1"/>
</dbReference>
<feature type="region of interest" description="Disordered" evidence="5">
    <location>
        <begin position="1144"/>
        <end position="1165"/>
    </location>
</feature>
<evidence type="ECO:0000256" key="1">
    <source>
        <dbReference type="ARBA" id="ARBA00022723"/>
    </source>
</evidence>
<dbReference type="Pfam" id="PF00569">
    <property type="entry name" value="ZZ"/>
    <property type="match status" value="4"/>
</dbReference>
<dbReference type="EnsemblFungi" id="PTTG_11678-t43_1">
    <property type="protein sequence ID" value="PTTG_11678-t43_1-p1"/>
    <property type="gene ID" value="PTTG_11678"/>
</dbReference>
<dbReference type="Pfam" id="PF16158">
    <property type="entry name" value="N_BRCA1_IG"/>
    <property type="match status" value="1"/>
</dbReference>
<dbReference type="SUPFAM" id="SSF57850">
    <property type="entry name" value="RING/U-box"/>
    <property type="match status" value="4"/>
</dbReference>
<dbReference type="InterPro" id="IPR043145">
    <property type="entry name" value="Znf_ZZ_sf"/>
</dbReference>
<feature type="compositionally biased region" description="Acidic residues" evidence="5">
    <location>
        <begin position="1480"/>
        <end position="1503"/>
    </location>
</feature>
<feature type="compositionally biased region" description="Polar residues" evidence="5">
    <location>
        <begin position="1451"/>
        <end position="1465"/>
    </location>
</feature>
<feature type="domain" description="ZZ-type" evidence="6">
    <location>
        <begin position="835"/>
        <end position="892"/>
    </location>
</feature>
<dbReference type="GO" id="GO:0008270">
    <property type="term" value="F:zinc ion binding"/>
    <property type="evidence" value="ECO:0007669"/>
    <property type="project" value="UniProtKB-KW"/>
</dbReference>
<reference evidence="7" key="1">
    <citation type="submission" date="2009-11" db="EMBL/GenBank/DDBJ databases">
        <authorList>
            <consortium name="The Broad Institute Genome Sequencing Platform"/>
            <person name="Ward D."/>
            <person name="Feldgarden M."/>
            <person name="Earl A."/>
            <person name="Young S.K."/>
            <person name="Zeng Q."/>
            <person name="Koehrsen M."/>
            <person name="Alvarado L."/>
            <person name="Berlin A."/>
            <person name="Bochicchio J."/>
            <person name="Borenstein D."/>
            <person name="Chapman S.B."/>
            <person name="Chen Z."/>
            <person name="Engels R."/>
            <person name="Freedman E."/>
            <person name="Gellesch M."/>
            <person name="Goldberg J."/>
            <person name="Griggs A."/>
            <person name="Gujja S."/>
            <person name="Heilman E."/>
            <person name="Heiman D."/>
            <person name="Hepburn T."/>
            <person name="Howarth C."/>
            <person name="Jen D."/>
            <person name="Larson L."/>
            <person name="Lewis B."/>
            <person name="Mehta T."/>
            <person name="Park D."/>
            <person name="Pearson M."/>
            <person name="Roberts A."/>
            <person name="Saif S."/>
            <person name="Shea T."/>
            <person name="Shenoy N."/>
            <person name="Sisk P."/>
            <person name="Stolte C."/>
            <person name="Sykes S."/>
            <person name="Thomson T."/>
            <person name="Walk T."/>
            <person name="White J."/>
            <person name="Yandava C."/>
            <person name="Izard J."/>
            <person name="Baranova O.V."/>
            <person name="Blanton J.M."/>
            <person name="Tanner A.C."/>
            <person name="Dewhirst F.E."/>
            <person name="Haas B."/>
            <person name="Nusbaum C."/>
            <person name="Birren B."/>
        </authorList>
    </citation>
    <scope>NUCLEOTIDE SEQUENCE [LARGE SCALE GENOMIC DNA]</scope>
    <source>
        <strain evidence="7">1-1 BBBD Race 1</strain>
    </source>
</reference>
<feature type="compositionally biased region" description="Polar residues" evidence="5">
    <location>
        <begin position="1407"/>
        <end position="1418"/>
    </location>
</feature>
<evidence type="ECO:0000256" key="4">
    <source>
        <dbReference type="PROSITE-ProRule" id="PRU00228"/>
    </source>
</evidence>
<reference evidence="7" key="2">
    <citation type="submission" date="2016-05" db="EMBL/GenBank/DDBJ databases">
        <title>Comparative analysis highlights variable genome content of wheat rusts and divergence of the mating loci.</title>
        <authorList>
            <person name="Cuomo C.A."/>
            <person name="Bakkeren G."/>
            <person name="Szabo L."/>
            <person name="Khalil H."/>
            <person name="Joly D."/>
            <person name="Goldberg J."/>
            <person name="Young S."/>
            <person name="Zeng Q."/>
            <person name="Fellers J."/>
        </authorList>
    </citation>
    <scope>NUCLEOTIDE SEQUENCE [LARGE SCALE GENOMIC DNA]</scope>
    <source>
        <strain evidence="7">1-1 BBBD Race 1</strain>
    </source>
</reference>
<evidence type="ECO:0000256" key="3">
    <source>
        <dbReference type="ARBA" id="ARBA00022833"/>
    </source>
</evidence>
<feature type="compositionally biased region" description="Polar residues" evidence="5">
    <location>
        <begin position="655"/>
        <end position="676"/>
    </location>
</feature>
<dbReference type="Gene3D" id="3.30.60.90">
    <property type="match status" value="4"/>
</dbReference>
<feature type="compositionally biased region" description="Polar residues" evidence="5">
    <location>
        <begin position="250"/>
        <end position="270"/>
    </location>
</feature>
<protein>
    <recommendedName>
        <fullName evidence="6">ZZ-type domain-containing protein</fullName>
    </recommendedName>
</protein>
<feature type="region of interest" description="Disordered" evidence="5">
    <location>
        <begin position="651"/>
        <end position="684"/>
    </location>
</feature>
<dbReference type="SMART" id="SM00291">
    <property type="entry name" value="ZnF_ZZ"/>
    <property type="match status" value="4"/>
</dbReference>